<evidence type="ECO:0000313" key="2">
    <source>
        <dbReference type="Proteomes" id="UP001152531"/>
    </source>
</evidence>
<comment type="caution">
    <text evidence="1">The sequence shown here is derived from an EMBL/GenBank/DDBJ whole genome shotgun (WGS) entry which is preliminary data.</text>
</comment>
<keyword evidence="2" id="KW-1185">Reference proteome</keyword>
<sequence>MSQTVKNSPSFTNVPTLKHQSSTNLTSPKKLKKVNSFFKKASAEFNLFLLRIKSLGDEVFSENQVISELFIETDNDSVLDRLDRHSKGYSIIEERFLSEYKKHKTLDKMYENFQHRTNNEEDLKSSSTAFSENQLRFDLKDVIRQTNSTNGTTLGSPLINETMGDEDDEVDEDDDIDQIDSDQPPNKEKEINFDKMENKNGFSDVDFIELRKYLEKEKFQELKNENIGEILWEYRRNQWTTGNVDQSKIAASRLFFDQIPKDSYVKVYNNLVDKGRSLRPDRRINLFDLMKVINAGWVAEEKWERAAKGLA</sequence>
<evidence type="ECO:0000313" key="1">
    <source>
        <dbReference type="EMBL" id="CAH6723053.1"/>
    </source>
</evidence>
<dbReference type="EMBL" id="CALSDN010000012">
    <property type="protein sequence ID" value="CAH6723053.1"/>
    <property type="molecule type" value="Genomic_DNA"/>
</dbReference>
<proteinExistence type="predicted"/>
<gene>
    <name evidence="1" type="ORF">CLIB1444_12S03202</name>
</gene>
<accession>A0ACA9YEB2</accession>
<dbReference type="Proteomes" id="UP001152531">
    <property type="component" value="Unassembled WGS sequence"/>
</dbReference>
<reference evidence="1" key="1">
    <citation type="submission" date="2022-06" db="EMBL/GenBank/DDBJ databases">
        <authorList>
            <person name="Legras J.-L."/>
            <person name="Devillers H."/>
            <person name="Grondin C."/>
        </authorList>
    </citation>
    <scope>NUCLEOTIDE SEQUENCE</scope>
    <source>
        <strain evidence="1">CLIB 1444</strain>
    </source>
</reference>
<protein>
    <submittedName>
        <fullName evidence="1">Uncharacterized protein</fullName>
    </submittedName>
</protein>
<organism evidence="1 2">
    <name type="scientific">[Candida] jaroonii</name>
    <dbReference type="NCBI Taxonomy" id="467808"/>
    <lineage>
        <taxon>Eukaryota</taxon>
        <taxon>Fungi</taxon>
        <taxon>Dikarya</taxon>
        <taxon>Ascomycota</taxon>
        <taxon>Saccharomycotina</taxon>
        <taxon>Pichiomycetes</taxon>
        <taxon>Debaryomycetaceae</taxon>
        <taxon>Yamadazyma</taxon>
    </lineage>
</organism>
<name>A0ACA9YEB2_9ASCO</name>